<keyword evidence="1" id="KW-0472">Membrane</keyword>
<organism evidence="2 3">
    <name type="scientific">Dreissena polymorpha</name>
    <name type="common">Zebra mussel</name>
    <name type="synonym">Mytilus polymorpha</name>
    <dbReference type="NCBI Taxonomy" id="45954"/>
    <lineage>
        <taxon>Eukaryota</taxon>
        <taxon>Metazoa</taxon>
        <taxon>Spiralia</taxon>
        <taxon>Lophotrochozoa</taxon>
        <taxon>Mollusca</taxon>
        <taxon>Bivalvia</taxon>
        <taxon>Autobranchia</taxon>
        <taxon>Heteroconchia</taxon>
        <taxon>Euheterodonta</taxon>
        <taxon>Imparidentia</taxon>
        <taxon>Neoheterodontei</taxon>
        <taxon>Myida</taxon>
        <taxon>Dreissenoidea</taxon>
        <taxon>Dreissenidae</taxon>
        <taxon>Dreissena</taxon>
    </lineage>
</organism>
<keyword evidence="1" id="KW-1133">Transmembrane helix</keyword>
<gene>
    <name evidence="2" type="ORF">DPMN_010151</name>
</gene>
<dbReference type="Proteomes" id="UP000828390">
    <property type="component" value="Unassembled WGS sequence"/>
</dbReference>
<proteinExistence type="predicted"/>
<evidence type="ECO:0000313" key="2">
    <source>
        <dbReference type="EMBL" id="KAH3886150.1"/>
    </source>
</evidence>
<reference evidence="2" key="1">
    <citation type="journal article" date="2019" name="bioRxiv">
        <title>The Genome of the Zebra Mussel, Dreissena polymorpha: A Resource for Invasive Species Research.</title>
        <authorList>
            <person name="McCartney M.A."/>
            <person name="Auch B."/>
            <person name="Kono T."/>
            <person name="Mallez S."/>
            <person name="Zhang Y."/>
            <person name="Obille A."/>
            <person name="Becker A."/>
            <person name="Abrahante J.E."/>
            <person name="Garbe J."/>
            <person name="Badalamenti J.P."/>
            <person name="Herman A."/>
            <person name="Mangelson H."/>
            <person name="Liachko I."/>
            <person name="Sullivan S."/>
            <person name="Sone E.D."/>
            <person name="Koren S."/>
            <person name="Silverstein K.A.T."/>
            <person name="Beckman K.B."/>
            <person name="Gohl D.M."/>
        </authorList>
    </citation>
    <scope>NUCLEOTIDE SEQUENCE</scope>
    <source>
        <strain evidence="2">Duluth1</strain>
        <tissue evidence="2">Whole animal</tissue>
    </source>
</reference>
<dbReference type="EMBL" id="JAIWYP010000001">
    <property type="protein sequence ID" value="KAH3886150.1"/>
    <property type="molecule type" value="Genomic_DNA"/>
</dbReference>
<dbReference type="AlphaFoldDB" id="A0A9D4N1N3"/>
<keyword evidence="3" id="KW-1185">Reference proteome</keyword>
<name>A0A9D4N1N3_DREPO</name>
<feature type="transmembrane region" description="Helical" evidence="1">
    <location>
        <begin position="60"/>
        <end position="80"/>
    </location>
</feature>
<accession>A0A9D4N1N3</accession>
<evidence type="ECO:0000256" key="1">
    <source>
        <dbReference type="SAM" id="Phobius"/>
    </source>
</evidence>
<protein>
    <submittedName>
        <fullName evidence="2">Uncharacterized protein</fullName>
    </submittedName>
</protein>
<reference evidence="2" key="2">
    <citation type="submission" date="2020-11" db="EMBL/GenBank/DDBJ databases">
        <authorList>
            <person name="McCartney M.A."/>
            <person name="Auch B."/>
            <person name="Kono T."/>
            <person name="Mallez S."/>
            <person name="Becker A."/>
            <person name="Gohl D.M."/>
            <person name="Silverstein K.A.T."/>
            <person name="Koren S."/>
            <person name="Bechman K.B."/>
            <person name="Herman A."/>
            <person name="Abrahante J.E."/>
            <person name="Garbe J."/>
        </authorList>
    </citation>
    <scope>NUCLEOTIDE SEQUENCE</scope>
    <source>
        <strain evidence="2">Duluth1</strain>
        <tissue evidence="2">Whole animal</tissue>
    </source>
</reference>
<sequence length="140" mass="15385">MAAADVKPHEIYKENIKLKRFKDDVVYHLGKVDDIPNTDVVDADNSNTDTQNKKGCNKSVVKTLLSIAVIVVLVVALYVVTDTRHQSTLQSLTSAISSKQGQSGVMLPFAAKQVCVRTTSYRNVKVQNSSKLFPMSITLC</sequence>
<evidence type="ECO:0000313" key="3">
    <source>
        <dbReference type="Proteomes" id="UP000828390"/>
    </source>
</evidence>
<keyword evidence="1" id="KW-0812">Transmembrane</keyword>
<comment type="caution">
    <text evidence="2">The sequence shown here is derived from an EMBL/GenBank/DDBJ whole genome shotgun (WGS) entry which is preliminary data.</text>
</comment>